<dbReference type="OrthoDB" id="123609at2759"/>
<proteinExistence type="predicted"/>
<dbReference type="EMBL" id="SHOA02000016">
    <property type="protein sequence ID" value="TDH69261.1"/>
    <property type="molecule type" value="Genomic_DNA"/>
</dbReference>
<evidence type="ECO:0000313" key="2">
    <source>
        <dbReference type="Proteomes" id="UP000294530"/>
    </source>
</evidence>
<evidence type="ECO:0000313" key="1">
    <source>
        <dbReference type="EMBL" id="TDH69261.1"/>
    </source>
</evidence>
<gene>
    <name evidence="1" type="ORF">CCR75_008609</name>
</gene>
<name>A0A976FMF8_BRELC</name>
<reference evidence="1 2" key="1">
    <citation type="journal article" date="2021" name="Genome Biol.">
        <title>AFLAP: assembly-free linkage analysis pipeline using k-mers from genome sequencing data.</title>
        <authorList>
            <person name="Fletcher K."/>
            <person name="Zhang L."/>
            <person name="Gil J."/>
            <person name="Han R."/>
            <person name="Cavanaugh K."/>
            <person name="Michelmore R."/>
        </authorList>
    </citation>
    <scope>NUCLEOTIDE SEQUENCE [LARGE SCALE GENOMIC DNA]</scope>
    <source>
        <strain evidence="1 2">SF5</strain>
    </source>
</reference>
<accession>A0A976FMF8</accession>
<comment type="caution">
    <text evidence="1">The sequence shown here is derived from an EMBL/GenBank/DDBJ whole genome shotgun (WGS) entry which is preliminary data.</text>
</comment>
<protein>
    <submittedName>
        <fullName evidence="1">Uncharacterized protein</fullName>
    </submittedName>
</protein>
<keyword evidence="2" id="KW-1185">Reference proteome</keyword>
<dbReference type="AlphaFoldDB" id="A0A976FMF8"/>
<dbReference type="KEGG" id="blac:94352330"/>
<dbReference type="Proteomes" id="UP000294530">
    <property type="component" value="Unassembled WGS sequence"/>
</dbReference>
<dbReference type="GeneID" id="94352330"/>
<organism evidence="1 2">
    <name type="scientific">Bremia lactucae</name>
    <name type="common">Lettuce downy mildew</name>
    <dbReference type="NCBI Taxonomy" id="4779"/>
    <lineage>
        <taxon>Eukaryota</taxon>
        <taxon>Sar</taxon>
        <taxon>Stramenopiles</taxon>
        <taxon>Oomycota</taxon>
        <taxon>Peronosporomycetes</taxon>
        <taxon>Peronosporales</taxon>
        <taxon>Peronosporaceae</taxon>
        <taxon>Bremia</taxon>
    </lineage>
</organism>
<dbReference type="RefSeq" id="XP_067818760.1">
    <property type="nucleotide sequence ID" value="XM_067966659.1"/>
</dbReference>
<sequence>MQPNGEPLRITKKGTPTLHATARGVEMTIEIKVVYFPKDVNHILTSYGVLNKKGYKIDEVEGQRVIARKDGGVIAFDVDLQNNVLVVHASVV</sequence>